<proteinExistence type="predicted"/>
<evidence type="ECO:0000256" key="1">
    <source>
        <dbReference type="SAM" id="MobiDB-lite"/>
    </source>
</evidence>
<dbReference type="FunCoup" id="Q23CS3">
    <property type="interactions" value="14"/>
</dbReference>
<evidence type="ECO:0000313" key="3">
    <source>
        <dbReference type="Proteomes" id="UP000009168"/>
    </source>
</evidence>
<dbReference type="Proteomes" id="UP000009168">
    <property type="component" value="Unassembled WGS sequence"/>
</dbReference>
<feature type="region of interest" description="Disordered" evidence="1">
    <location>
        <begin position="170"/>
        <end position="190"/>
    </location>
</feature>
<sequence>MRVLKSADKKRNAENINLIQQICEIDQLCKSKQQQLYMNTMQSQIATKVNFSKKKSANQSPFTLIQGINIPNQHGFLAQKRILQNNKNATNQTIYSQSAQKSNSNQNTEQRIMNTQQDLAVTENNFLTQSQILKSMEDENQISITPFVPNNYTSQEDNEGMNSYNLIHHFDSRPQTSSSSNTNTTNYTQKNDTAVHMSTYSQEMPHYNIVTQIPEDDQNNLNNNSNTLSASVIDINNCFQDCSKQMSYSTNQKSTVGQNSFRAGKNQSETQEKIKKLRMRSHQSAMRGTNTSSSKKGSQIQNASGNNNFVKLLKMSEEEVKQKSKQAIESIKSKLAINSENDCVLVLKTQPHVYQDEDYLNNLSVYQPNQTNCNFLSRKKNSCILNDSSLPFKPISQNNMMSKTSNQFMNNTHTHGFSGSVEKPAFSMGGVDNNKKSINQNISSLCITPNKSYKGKSYSKQLNRSIDNENGLKFDQRGNRINDENRNNLYKRMQNYNTFMRGKFAFHKLNKQKKELCNISNVLYNSLLENYEVEGMLKSFNPSLQNTQPKKRIYDADDDNENDSPDFNHMKKYYNKKYGLKLQQIENEKIENQTGKNRSFHTNTHTPIKRNKQLKIIRANEISNTSQSNSTNQYEKYYSQSATVNEENKFSKIYTENLLNQSCTDFLNICNLNDFSQMQQEHIQDLDNDNTSSTQNSKKQQNMTSSYNLQNFSQFSSSVINQCQQAKRYISVGNKQKKKNDIDLVPWENDYNTKV</sequence>
<keyword evidence="3" id="KW-1185">Reference proteome</keyword>
<feature type="compositionally biased region" description="Polar residues" evidence="1">
    <location>
        <begin position="282"/>
        <end position="304"/>
    </location>
</feature>
<dbReference type="RefSeq" id="XP_001014963.1">
    <property type="nucleotide sequence ID" value="XM_001014963.1"/>
</dbReference>
<organism evidence="2 3">
    <name type="scientific">Tetrahymena thermophila (strain SB210)</name>
    <dbReference type="NCBI Taxonomy" id="312017"/>
    <lineage>
        <taxon>Eukaryota</taxon>
        <taxon>Sar</taxon>
        <taxon>Alveolata</taxon>
        <taxon>Ciliophora</taxon>
        <taxon>Intramacronucleata</taxon>
        <taxon>Oligohymenophorea</taxon>
        <taxon>Hymenostomatida</taxon>
        <taxon>Tetrahymenina</taxon>
        <taxon>Tetrahymenidae</taxon>
        <taxon>Tetrahymena</taxon>
    </lineage>
</organism>
<feature type="region of interest" description="Disordered" evidence="1">
    <location>
        <begin position="251"/>
        <end position="304"/>
    </location>
</feature>
<feature type="compositionally biased region" description="Low complexity" evidence="1">
    <location>
        <begin position="176"/>
        <end position="186"/>
    </location>
</feature>
<reference evidence="2" key="2">
    <citation type="submission" date="2014-02" db="EMBL/GenBank/DDBJ databases">
        <title>Annotation update of Tetrahymena thermophila SB210.</title>
        <authorList>
            <person name="Bidwell S."/>
            <person name="Michalis H.M."/>
            <person name="Zafar N."/>
            <person name="Joardar V."/>
            <person name="Miao W."/>
            <person name="Russ C."/>
            <person name="Eisen J."/>
            <person name="Wu M."/>
            <person name="Wu D."/>
            <person name="Nierman W."/>
            <person name="Orias E."/>
            <person name="Delcher A."/>
            <person name="Salzberg S."/>
            <person name="Coyne R."/>
        </authorList>
    </citation>
    <scope>NUCLEOTIDE SEQUENCE</scope>
    <source>
        <strain evidence="2">SB210</strain>
    </source>
</reference>
<dbReference type="KEGG" id="tet:TTHERM_00052670"/>
<dbReference type="HOGENOM" id="CLU_369025_0_0_1"/>
<feature type="region of interest" description="Disordered" evidence="1">
    <location>
        <begin position="542"/>
        <end position="565"/>
    </location>
</feature>
<accession>Q23CS3</accession>
<gene>
    <name evidence="2" type="ORF">TTHERM_00052670</name>
</gene>
<dbReference type="InParanoid" id="Q23CS3"/>
<dbReference type="AlphaFoldDB" id="Q23CS3"/>
<reference evidence="2" key="1">
    <citation type="submission" date="2008-09" db="EMBL/GenBank/DDBJ databases">
        <authorList>
            <person name="Eisen J.A."/>
            <person name="Wu M."/>
            <person name="Wu D."/>
            <person name="Nierman W.C."/>
            <person name="Orias E."/>
            <person name="Delcher A.L."/>
            <person name="Salzberg S.L."/>
        </authorList>
    </citation>
    <scope>NUCLEOTIDE SEQUENCE</scope>
    <source>
        <strain evidence="2">SB210</strain>
    </source>
</reference>
<name>Q23CS3_TETTS</name>
<feature type="compositionally biased region" description="Polar residues" evidence="1">
    <location>
        <begin position="251"/>
        <end position="269"/>
    </location>
</feature>
<dbReference type="GeneID" id="7843973"/>
<protein>
    <submittedName>
        <fullName evidence="2">Uncharacterized protein</fullName>
    </submittedName>
</protein>
<evidence type="ECO:0000313" key="2">
    <source>
        <dbReference type="EMBL" id="EAR94672.1"/>
    </source>
</evidence>
<dbReference type="EMBL" id="GG662712">
    <property type="protein sequence ID" value="EAR94672.1"/>
    <property type="molecule type" value="Genomic_DNA"/>
</dbReference>